<gene>
    <name evidence="1" type="ORF">M0R45_009242</name>
</gene>
<name>A0AAW1Y3W3_RUBAR</name>
<keyword evidence="2" id="KW-1185">Reference proteome</keyword>
<evidence type="ECO:0000313" key="2">
    <source>
        <dbReference type="Proteomes" id="UP001457282"/>
    </source>
</evidence>
<reference evidence="1 2" key="1">
    <citation type="journal article" date="2023" name="G3 (Bethesda)">
        <title>A chromosome-length genome assembly and annotation of blackberry (Rubus argutus, cv. 'Hillquist').</title>
        <authorList>
            <person name="Bruna T."/>
            <person name="Aryal R."/>
            <person name="Dudchenko O."/>
            <person name="Sargent D.J."/>
            <person name="Mead D."/>
            <person name="Buti M."/>
            <person name="Cavallini A."/>
            <person name="Hytonen T."/>
            <person name="Andres J."/>
            <person name="Pham M."/>
            <person name="Weisz D."/>
            <person name="Mascagni F."/>
            <person name="Usai G."/>
            <person name="Natali L."/>
            <person name="Bassil N."/>
            <person name="Fernandez G.E."/>
            <person name="Lomsadze A."/>
            <person name="Armour M."/>
            <person name="Olukolu B."/>
            <person name="Poorten T."/>
            <person name="Britton C."/>
            <person name="Davik J."/>
            <person name="Ashrafi H."/>
            <person name="Aiden E.L."/>
            <person name="Borodovsky M."/>
            <person name="Worthington M."/>
        </authorList>
    </citation>
    <scope>NUCLEOTIDE SEQUENCE [LARGE SCALE GENOMIC DNA]</scope>
    <source>
        <strain evidence="1">PI 553951</strain>
    </source>
</reference>
<dbReference type="EMBL" id="JBEDUW010000002">
    <property type="protein sequence ID" value="KAK9943639.1"/>
    <property type="molecule type" value="Genomic_DNA"/>
</dbReference>
<proteinExistence type="predicted"/>
<dbReference type="Proteomes" id="UP001457282">
    <property type="component" value="Unassembled WGS sequence"/>
</dbReference>
<comment type="caution">
    <text evidence="1">The sequence shown here is derived from an EMBL/GenBank/DDBJ whole genome shotgun (WGS) entry which is preliminary data.</text>
</comment>
<sequence length="92" mass="10579">MVIEAEQGLGEIGDGAALKRQCLGCEEGWIEIGQIGCRDGKERRAHEASLKNQKKVKEVEPNWRQIEDRLKRRWREWITGWTNSSKAGEESK</sequence>
<protein>
    <submittedName>
        <fullName evidence="1">Uncharacterized protein</fullName>
    </submittedName>
</protein>
<organism evidence="1 2">
    <name type="scientific">Rubus argutus</name>
    <name type="common">Southern blackberry</name>
    <dbReference type="NCBI Taxonomy" id="59490"/>
    <lineage>
        <taxon>Eukaryota</taxon>
        <taxon>Viridiplantae</taxon>
        <taxon>Streptophyta</taxon>
        <taxon>Embryophyta</taxon>
        <taxon>Tracheophyta</taxon>
        <taxon>Spermatophyta</taxon>
        <taxon>Magnoliopsida</taxon>
        <taxon>eudicotyledons</taxon>
        <taxon>Gunneridae</taxon>
        <taxon>Pentapetalae</taxon>
        <taxon>rosids</taxon>
        <taxon>fabids</taxon>
        <taxon>Rosales</taxon>
        <taxon>Rosaceae</taxon>
        <taxon>Rosoideae</taxon>
        <taxon>Rosoideae incertae sedis</taxon>
        <taxon>Rubus</taxon>
    </lineage>
</organism>
<evidence type="ECO:0000313" key="1">
    <source>
        <dbReference type="EMBL" id="KAK9943639.1"/>
    </source>
</evidence>
<accession>A0AAW1Y3W3</accession>
<dbReference type="AlphaFoldDB" id="A0AAW1Y3W3"/>